<gene>
    <name evidence="7" type="ordered locus">Clocl_4148</name>
</gene>
<dbReference type="SMART" id="SM00228">
    <property type="entry name" value="PDZ"/>
    <property type="match status" value="1"/>
</dbReference>
<evidence type="ECO:0000256" key="1">
    <source>
        <dbReference type="ARBA" id="ARBA00010541"/>
    </source>
</evidence>
<dbReference type="InterPro" id="IPR001940">
    <property type="entry name" value="Peptidase_S1C"/>
</dbReference>
<dbReference type="PANTHER" id="PTHR22939:SF129">
    <property type="entry name" value="SERINE PROTEASE HTRA2, MITOCHONDRIAL"/>
    <property type="match status" value="1"/>
</dbReference>
<dbReference type="GO" id="GO:0006508">
    <property type="term" value="P:proteolysis"/>
    <property type="evidence" value="ECO:0007669"/>
    <property type="project" value="UniProtKB-KW"/>
</dbReference>
<keyword evidence="2 7" id="KW-0645">Protease</keyword>
<keyword evidence="5" id="KW-1133">Transmembrane helix</keyword>
<feature type="domain" description="PDZ" evidence="6">
    <location>
        <begin position="314"/>
        <end position="387"/>
    </location>
</feature>
<evidence type="ECO:0000313" key="7">
    <source>
        <dbReference type="EMBL" id="AEV70579.1"/>
    </source>
</evidence>
<keyword evidence="3" id="KW-0378">Hydrolase</keyword>
<dbReference type="GO" id="GO:0004252">
    <property type="term" value="F:serine-type endopeptidase activity"/>
    <property type="evidence" value="ECO:0007669"/>
    <property type="project" value="InterPro"/>
</dbReference>
<evidence type="ECO:0000259" key="6">
    <source>
        <dbReference type="SMART" id="SM00228"/>
    </source>
</evidence>
<sequence length="406" mass="43824" precursor="true">MFEDRNKAKRKVIKSVLISMAVSLGIGIPVFLFASNYIVRDIEQDPRVGGTERNAVPRQISYAQTPEPNDVAQGNAAQNNNTLENTEREYTIQEIVKSVMPGVVGISVLKVDGNSIFDRNTESWGVGSGVIVSTNGYILTNHHVAGGKNKRIIVSLEDGRNIDGTTVWSDPVLDLAIVKVNATGLQPIPLGDANALVVGEPAIAIGNPLGLQFQRTVTSGIISALNRTIEIETEGGINYMEDLIQTDASINPGNSGGPLINSKGQVVGINTVKVTSAEGIGFAVPINIAVPIINQFIENGEFVEPYLGVFAYDKEVVLYIDSTKKLDKGVYIAKIDENGPAFKSGLRVGCIIKEVDGKEVNTMMQLRTYIYSKKPGDIINITCQDETTRSIPLKLGVKERDGLVTR</sequence>
<dbReference type="RefSeq" id="WP_014257075.1">
    <property type="nucleotide sequence ID" value="NC_016627.1"/>
</dbReference>
<evidence type="ECO:0000256" key="2">
    <source>
        <dbReference type="ARBA" id="ARBA00022670"/>
    </source>
</evidence>
<dbReference type="InterPro" id="IPR036034">
    <property type="entry name" value="PDZ_sf"/>
</dbReference>
<dbReference type="STRING" id="720554.Clocl_4148"/>
<organism evidence="7 8">
    <name type="scientific">Acetivibrio clariflavus (strain DSM 19732 / NBRC 101661 / EBR45)</name>
    <name type="common">Clostridium clariflavum</name>
    <dbReference type="NCBI Taxonomy" id="720554"/>
    <lineage>
        <taxon>Bacteria</taxon>
        <taxon>Bacillati</taxon>
        <taxon>Bacillota</taxon>
        <taxon>Clostridia</taxon>
        <taxon>Eubacteriales</taxon>
        <taxon>Oscillospiraceae</taxon>
        <taxon>Acetivibrio</taxon>
    </lineage>
</organism>
<dbReference type="KEGG" id="ccl:Clocl_4148"/>
<feature type="region of interest" description="Disordered" evidence="4">
    <location>
        <begin position="64"/>
        <end position="83"/>
    </location>
</feature>
<dbReference type="SUPFAM" id="SSF50156">
    <property type="entry name" value="PDZ domain-like"/>
    <property type="match status" value="1"/>
</dbReference>
<keyword evidence="8" id="KW-1185">Reference proteome</keyword>
<dbReference type="Gene3D" id="2.40.10.10">
    <property type="entry name" value="Trypsin-like serine proteases"/>
    <property type="match status" value="2"/>
</dbReference>
<dbReference type="OrthoDB" id="9758917at2"/>
<dbReference type="PRINTS" id="PR00834">
    <property type="entry name" value="PROTEASES2C"/>
</dbReference>
<dbReference type="InterPro" id="IPR001478">
    <property type="entry name" value="PDZ"/>
</dbReference>
<dbReference type="Pfam" id="PF13180">
    <property type="entry name" value="PDZ_2"/>
    <property type="match status" value="1"/>
</dbReference>
<dbReference type="AlphaFoldDB" id="G8LTR9"/>
<dbReference type="Pfam" id="PF13365">
    <property type="entry name" value="Trypsin_2"/>
    <property type="match status" value="1"/>
</dbReference>
<accession>G8LTR9</accession>
<name>G8LTR9_ACECE</name>
<evidence type="ECO:0000256" key="4">
    <source>
        <dbReference type="SAM" id="MobiDB-lite"/>
    </source>
</evidence>
<evidence type="ECO:0000256" key="5">
    <source>
        <dbReference type="SAM" id="Phobius"/>
    </source>
</evidence>
<proteinExistence type="inferred from homology"/>
<dbReference type="Proteomes" id="UP000005435">
    <property type="component" value="Chromosome"/>
</dbReference>
<keyword evidence="5" id="KW-0812">Transmembrane</keyword>
<dbReference type="SUPFAM" id="SSF50494">
    <property type="entry name" value="Trypsin-like serine proteases"/>
    <property type="match status" value="1"/>
</dbReference>
<reference evidence="8" key="1">
    <citation type="submission" date="2011-12" db="EMBL/GenBank/DDBJ databases">
        <title>Complete sequence of Clostridium clariflavum DSM 19732.</title>
        <authorList>
            <consortium name="US DOE Joint Genome Institute"/>
            <person name="Lucas S."/>
            <person name="Han J."/>
            <person name="Lapidus A."/>
            <person name="Cheng J.-F."/>
            <person name="Goodwin L."/>
            <person name="Pitluck S."/>
            <person name="Peters L."/>
            <person name="Teshima H."/>
            <person name="Detter J.C."/>
            <person name="Han C."/>
            <person name="Tapia R."/>
            <person name="Land M."/>
            <person name="Hauser L."/>
            <person name="Kyrpides N."/>
            <person name="Ivanova N."/>
            <person name="Pagani I."/>
            <person name="Kitzmiller T."/>
            <person name="Lynd L."/>
            <person name="Izquierdo J."/>
            <person name="Woyke T."/>
        </authorList>
    </citation>
    <scope>NUCLEOTIDE SEQUENCE [LARGE SCALE GENOMIC DNA]</scope>
    <source>
        <strain evidence="8">DSM 19732 / NBRC 101661 / EBR45</strain>
    </source>
</reference>
<dbReference type="InterPro" id="IPR009003">
    <property type="entry name" value="Peptidase_S1_PA"/>
</dbReference>
<dbReference type="EMBL" id="CP003065">
    <property type="protein sequence ID" value="AEV70579.1"/>
    <property type="molecule type" value="Genomic_DNA"/>
</dbReference>
<dbReference type="eggNOG" id="COG0265">
    <property type="taxonomic scope" value="Bacteria"/>
</dbReference>
<keyword evidence="5" id="KW-0472">Membrane</keyword>
<dbReference type="HOGENOM" id="CLU_020120_0_2_9"/>
<comment type="similarity">
    <text evidence="1">Belongs to the peptidase S1C family.</text>
</comment>
<dbReference type="Gene3D" id="2.30.42.10">
    <property type="match status" value="1"/>
</dbReference>
<dbReference type="PANTHER" id="PTHR22939">
    <property type="entry name" value="SERINE PROTEASE FAMILY S1C HTRA-RELATED"/>
    <property type="match status" value="1"/>
</dbReference>
<evidence type="ECO:0000256" key="3">
    <source>
        <dbReference type="ARBA" id="ARBA00022801"/>
    </source>
</evidence>
<evidence type="ECO:0000313" key="8">
    <source>
        <dbReference type="Proteomes" id="UP000005435"/>
    </source>
</evidence>
<reference evidence="7 8" key="2">
    <citation type="journal article" date="2012" name="Stand. Genomic Sci.">
        <title>Complete Genome Sequence of Clostridium clariflavum DSM 19732.</title>
        <authorList>
            <person name="Izquierdo J.A."/>
            <person name="Goodwin L."/>
            <person name="Davenport K.W."/>
            <person name="Teshima H."/>
            <person name="Bruce D."/>
            <person name="Detter C."/>
            <person name="Tapia R."/>
            <person name="Han S."/>
            <person name="Land M."/>
            <person name="Hauser L."/>
            <person name="Jeffries C.D."/>
            <person name="Han J."/>
            <person name="Pitluck S."/>
            <person name="Nolan M."/>
            <person name="Chen A."/>
            <person name="Huntemann M."/>
            <person name="Mavromatis K."/>
            <person name="Mikhailova N."/>
            <person name="Liolios K."/>
            <person name="Woyke T."/>
            <person name="Lynd L.R."/>
        </authorList>
    </citation>
    <scope>NUCLEOTIDE SEQUENCE [LARGE SCALE GENOMIC DNA]</scope>
    <source>
        <strain evidence="8">DSM 19732 / NBRC 101661 / EBR45</strain>
    </source>
</reference>
<feature type="transmembrane region" description="Helical" evidence="5">
    <location>
        <begin position="12"/>
        <end position="34"/>
    </location>
</feature>
<protein>
    <submittedName>
        <fullName evidence="7">Trypsin-like serine protease with C-terminal PDZ domain</fullName>
    </submittedName>
</protein>
<dbReference type="InterPro" id="IPR043504">
    <property type="entry name" value="Peptidase_S1_PA_chymotrypsin"/>
</dbReference>